<feature type="domain" description="AAA+ ATPase" evidence="2">
    <location>
        <begin position="48"/>
        <end position="361"/>
    </location>
</feature>
<dbReference type="InterPro" id="IPR003593">
    <property type="entry name" value="AAA+_ATPase"/>
</dbReference>
<evidence type="ECO:0000313" key="4">
    <source>
        <dbReference type="Proteomes" id="UP000295781"/>
    </source>
</evidence>
<feature type="region of interest" description="Disordered" evidence="1">
    <location>
        <begin position="418"/>
        <end position="437"/>
    </location>
</feature>
<dbReference type="OrthoDB" id="9772976at2"/>
<dbReference type="Pfam" id="PF10923">
    <property type="entry name" value="BrxC_BrxD"/>
    <property type="match status" value="1"/>
</dbReference>
<dbReference type="SUPFAM" id="SSF52540">
    <property type="entry name" value="P-loop containing nucleoside triphosphate hydrolases"/>
    <property type="match status" value="1"/>
</dbReference>
<dbReference type="NCBIfam" id="NF033438">
    <property type="entry name" value="BREX_BrxD"/>
    <property type="match status" value="1"/>
</dbReference>
<dbReference type="GO" id="GO:0005524">
    <property type="term" value="F:ATP binding"/>
    <property type="evidence" value="ECO:0007669"/>
    <property type="project" value="UniProtKB-KW"/>
</dbReference>
<dbReference type="Proteomes" id="UP000295781">
    <property type="component" value="Chromosome"/>
</dbReference>
<evidence type="ECO:0000313" key="3">
    <source>
        <dbReference type="EMBL" id="AUX22406.1"/>
    </source>
</evidence>
<protein>
    <submittedName>
        <fullName evidence="3">ATP-binding protein</fullName>
    </submittedName>
</protein>
<reference evidence="3 4" key="1">
    <citation type="submission" date="2015-09" db="EMBL/GenBank/DDBJ databases">
        <title>Sorangium comparison.</title>
        <authorList>
            <person name="Zaburannyi N."/>
            <person name="Bunk B."/>
            <person name="Overmann J."/>
            <person name="Mueller R."/>
        </authorList>
    </citation>
    <scope>NUCLEOTIDE SEQUENCE [LARGE SCALE GENOMIC DNA]</scope>
    <source>
        <strain evidence="3 4">So ceGT47</strain>
    </source>
</reference>
<name>A0A4P2Q0I9_SORCE</name>
<accession>A0A4P2Q0I9</accession>
<keyword evidence="3" id="KW-0547">Nucleotide-binding</keyword>
<evidence type="ECO:0000256" key="1">
    <source>
        <dbReference type="SAM" id="MobiDB-lite"/>
    </source>
</evidence>
<gene>
    <name evidence="3" type="ORF">SOCEGT47_029080</name>
</gene>
<dbReference type="InterPro" id="IPR027417">
    <property type="entry name" value="P-loop_NTPase"/>
</dbReference>
<proteinExistence type="predicted"/>
<dbReference type="InterPro" id="IPR021228">
    <property type="entry name" value="BrxD"/>
</dbReference>
<dbReference type="RefSeq" id="WP_129347573.1">
    <property type="nucleotide sequence ID" value="NZ_CP012670.1"/>
</dbReference>
<organism evidence="3 4">
    <name type="scientific">Sorangium cellulosum</name>
    <name type="common">Polyangium cellulosum</name>
    <dbReference type="NCBI Taxonomy" id="56"/>
    <lineage>
        <taxon>Bacteria</taxon>
        <taxon>Pseudomonadati</taxon>
        <taxon>Myxococcota</taxon>
        <taxon>Polyangia</taxon>
        <taxon>Polyangiales</taxon>
        <taxon>Polyangiaceae</taxon>
        <taxon>Sorangium</taxon>
    </lineage>
</organism>
<sequence length="437" mass="47525">MAFRDAAHIFQRLRNGTVPDRGLEAFAVGIERHRKELQRKLDEVKGGEGDVKFLRGGYGCGKTFMANLVVHDAQKGGFATSFVVVSDNDLHFHRFDELYRKVVSGLSTPACPQGALGDVLDRWIGGIEEGLVQLGLSDDDPSFDERVLAKLDEQLVALTGGRAPADMIRAIRKVFELKQAGRVQEASALVSWLSGSSNVAAGLKGVAGVKGDISSSDAMAYLRGILEIIKRAGYTGLVIVIDEAETILRMRGDVRGKSLNAIRQIVDAASGYPGLLWVFTGTPTFFDDRQGVKGVEALHARIKYEEFNGVPSLRQPQLALRPFDRERLLKVALKLRSLHPDLAPEEAERRLPRELVEQLVDAVTAGFRGDVGVVPRQFLRTFVNVLDVLADDPDQDAHGLLGFEPAGLTPEEEAVLAGRKLEEPPPDDAFGGAGVAM</sequence>
<keyword evidence="3" id="KW-0067">ATP-binding</keyword>
<evidence type="ECO:0000259" key="2">
    <source>
        <dbReference type="SMART" id="SM00382"/>
    </source>
</evidence>
<dbReference type="EMBL" id="CP012670">
    <property type="protein sequence ID" value="AUX22406.1"/>
    <property type="molecule type" value="Genomic_DNA"/>
</dbReference>
<dbReference type="AlphaFoldDB" id="A0A4P2Q0I9"/>
<dbReference type="SMART" id="SM00382">
    <property type="entry name" value="AAA"/>
    <property type="match status" value="1"/>
</dbReference>